<dbReference type="Proteomes" id="UP000052978">
    <property type="component" value="Unassembled WGS sequence"/>
</dbReference>
<keyword evidence="5" id="KW-0496">Mitochondrion</keyword>
<keyword evidence="6" id="KW-0687">Ribonucleoprotein</keyword>
<dbReference type="PANTHER" id="PTHR15680:SF9">
    <property type="entry name" value="LARGE RIBOSOMAL SUBUNIT PROTEIN BL19M"/>
    <property type="match status" value="1"/>
</dbReference>
<gene>
    <name evidence="10" type="ORF">D623_10018305</name>
</gene>
<evidence type="ECO:0000256" key="9">
    <source>
        <dbReference type="SAM" id="MobiDB-lite"/>
    </source>
</evidence>
<feature type="compositionally biased region" description="Basic and acidic residues" evidence="9">
    <location>
        <begin position="62"/>
        <end position="73"/>
    </location>
</feature>
<dbReference type="InterPro" id="IPR008991">
    <property type="entry name" value="Translation_prot_SH3-like_sf"/>
</dbReference>
<organism evidence="10 11">
    <name type="scientific">Myotis brandtii</name>
    <name type="common">Brandt's bat</name>
    <dbReference type="NCBI Taxonomy" id="109478"/>
    <lineage>
        <taxon>Eukaryota</taxon>
        <taxon>Metazoa</taxon>
        <taxon>Chordata</taxon>
        <taxon>Craniata</taxon>
        <taxon>Vertebrata</taxon>
        <taxon>Euteleostomi</taxon>
        <taxon>Mammalia</taxon>
        <taxon>Eutheria</taxon>
        <taxon>Laurasiatheria</taxon>
        <taxon>Chiroptera</taxon>
        <taxon>Yangochiroptera</taxon>
        <taxon>Vespertilionidae</taxon>
        <taxon>Myotis</taxon>
    </lineage>
</organism>
<dbReference type="EMBL" id="KE161034">
    <property type="protein sequence ID" value="EPQ01380.1"/>
    <property type="molecule type" value="Genomic_DNA"/>
</dbReference>
<dbReference type="GO" id="GO:0003735">
    <property type="term" value="F:structural constituent of ribosome"/>
    <property type="evidence" value="ECO:0007669"/>
    <property type="project" value="InterPro"/>
</dbReference>
<dbReference type="AlphaFoldDB" id="S7MDZ2"/>
<evidence type="ECO:0000313" key="10">
    <source>
        <dbReference type="EMBL" id="EPQ01380.1"/>
    </source>
</evidence>
<evidence type="ECO:0000313" key="11">
    <source>
        <dbReference type="Proteomes" id="UP000052978"/>
    </source>
</evidence>
<evidence type="ECO:0000256" key="1">
    <source>
        <dbReference type="ARBA" id="ARBA00004173"/>
    </source>
</evidence>
<name>S7MDZ2_MYOBR</name>
<evidence type="ECO:0000256" key="6">
    <source>
        <dbReference type="ARBA" id="ARBA00023274"/>
    </source>
</evidence>
<dbReference type="PRINTS" id="PR00061">
    <property type="entry name" value="RIBOSOMALL19"/>
</dbReference>
<keyword evidence="3" id="KW-0809">Transit peptide</keyword>
<dbReference type="PANTHER" id="PTHR15680">
    <property type="entry name" value="RIBOSOMAL PROTEIN L19"/>
    <property type="match status" value="1"/>
</dbReference>
<evidence type="ECO:0000256" key="7">
    <source>
        <dbReference type="ARBA" id="ARBA00035288"/>
    </source>
</evidence>
<dbReference type="GO" id="GO:0006412">
    <property type="term" value="P:translation"/>
    <property type="evidence" value="ECO:0007669"/>
    <property type="project" value="InterPro"/>
</dbReference>
<reference evidence="10 11" key="1">
    <citation type="journal article" date="2013" name="Nat. Commun.">
        <title>Genome analysis reveals insights into physiology and longevity of the Brandt's bat Myotis brandtii.</title>
        <authorList>
            <person name="Seim I."/>
            <person name="Fang X."/>
            <person name="Xiong Z."/>
            <person name="Lobanov A.V."/>
            <person name="Huang Z."/>
            <person name="Ma S."/>
            <person name="Feng Y."/>
            <person name="Turanov A.A."/>
            <person name="Zhu Y."/>
            <person name="Lenz T.L."/>
            <person name="Gerashchenko M.V."/>
            <person name="Fan D."/>
            <person name="Hee Yim S."/>
            <person name="Yao X."/>
            <person name="Jordan D."/>
            <person name="Xiong Y."/>
            <person name="Ma Y."/>
            <person name="Lyapunov A.N."/>
            <person name="Chen G."/>
            <person name="Kulakova O.I."/>
            <person name="Sun Y."/>
            <person name="Lee S.G."/>
            <person name="Bronson R.T."/>
            <person name="Moskalev A.A."/>
            <person name="Sunyaev S.R."/>
            <person name="Zhang G."/>
            <person name="Krogh A."/>
            <person name="Wang J."/>
            <person name="Gladyshev V.N."/>
        </authorList>
    </citation>
    <scope>NUCLEOTIDE SEQUENCE [LARGE SCALE GENOMIC DNA]</scope>
</reference>
<dbReference type="SUPFAM" id="SSF50104">
    <property type="entry name" value="Translation proteins SH3-like domain"/>
    <property type="match status" value="1"/>
</dbReference>
<evidence type="ECO:0000256" key="2">
    <source>
        <dbReference type="ARBA" id="ARBA00005781"/>
    </source>
</evidence>
<evidence type="ECO:0000256" key="5">
    <source>
        <dbReference type="ARBA" id="ARBA00023128"/>
    </source>
</evidence>
<dbReference type="Pfam" id="PF01245">
    <property type="entry name" value="Ribosomal_L19"/>
    <property type="match status" value="1"/>
</dbReference>
<dbReference type="eggNOG" id="KOG1698">
    <property type="taxonomic scope" value="Eukaryota"/>
</dbReference>
<keyword evidence="11" id="KW-1185">Reference proteome</keyword>
<comment type="similarity">
    <text evidence="2">Belongs to the bacterial ribosomal protein bL19 family.</text>
</comment>
<evidence type="ECO:0000256" key="8">
    <source>
        <dbReference type="ARBA" id="ARBA00035359"/>
    </source>
</evidence>
<dbReference type="OrthoDB" id="432645at2759"/>
<keyword evidence="4 10" id="KW-0689">Ribosomal protein</keyword>
<dbReference type="InterPro" id="IPR038657">
    <property type="entry name" value="Ribosomal_bL19_sf"/>
</dbReference>
<dbReference type="FunFam" id="2.30.30.790:FF:000002">
    <property type="entry name" value="39S ribosomal protein L19, mitochondrial"/>
    <property type="match status" value="1"/>
</dbReference>
<evidence type="ECO:0000256" key="4">
    <source>
        <dbReference type="ARBA" id="ARBA00022980"/>
    </source>
</evidence>
<dbReference type="KEGG" id="myb:102244066"/>
<dbReference type="InterPro" id="IPR001857">
    <property type="entry name" value="Ribosomal_bL19"/>
</dbReference>
<accession>S7MDZ2</accession>
<dbReference type="GO" id="GO:0005762">
    <property type="term" value="C:mitochondrial large ribosomal subunit"/>
    <property type="evidence" value="ECO:0007669"/>
    <property type="project" value="TreeGrafter"/>
</dbReference>
<comment type="subcellular location">
    <subcellularLocation>
        <location evidence="1">Mitochondrion</location>
    </subcellularLocation>
</comment>
<dbReference type="GO" id="GO:0031090">
    <property type="term" value="C:organelle membrane"/>
    <property type="evidence" value="ECO:0007669"/>
    <property type="project" value="UniProtKB-ARBA"/>
</dbReference>
<feature type="region of interest" description="Disordered" evidence="9">
    <location>
        <begin position="35"/>
        <end position="80"/>
    </location>
</feature>
<sequence>MAASMAGGCGVAVGLARSVGAARALRPAPISVSCCTRAGPGRQQSTGPSQPDAFKPPPKPVIVDKRRPPRPETRFLSPEFIPPRGRTNPLKFQVERQDMLERRKVLHIPEFYVGSILRVTTADPYASGKTSQFLGICIQRSGRGLGATFILRNTIEGQGVEICFELYNPRIQEIQVVKLEKRLDDSLLYLRDALPEYCTFDVNMKPVLHDSGQEVPINQLKVRMKPKPWSKRWERPKFNIKGIRFDLHLTEEQMTEAQKWSQPWLEFDMMREYDTSKIEAAIWDEIEASKKS</sequence>
<dbReference type="Gene3D" id="2.30.30.790">
    <property type="match status" value="1"/>
</dbReference>
<protein>
    <recommendedName>
        <fullName evidence="7">Large ribosomal subunit protein bL19m</fullName>
    </recommendedName>
    <alternativeName>
        <fullName evidence="8">39S ribosomal protein L19, mitochondrial</fullName>
    </alternativeName>
</protein>
<evidence type="ECO:0000256" key="3">
    <source>
        <dbReference type="ARBA" id="ARBA00022946"/>
    </source>
</evidence>
<proteinExistence type="inferred from homology"/>